<evidence type="ECO:0000313" key="1">
    <source>
        <dbReference type="EMBL" id="KAG7289707.1"/>
    </source>
</evidence>
<evidence type="ECO:0000313" key="2">
    <source>
        <dbReference type="Proteomes" id="UP001197093"/>
    </source>
</evidence>
<protein>
    <submittedName>
        <fullName evidence="1">Uncharacterized protein</fullName>
    </submittedName>
</protein>
<dbReference type="AlphaFoldDB" id="A0AAD4EY83"/>
<reference evidence="1" key="1">
    <citation type="submission" date="2023-02" db="EMBL/GenBank/DDBJ databases">
        <authorList>
            <person name="Palmer J.M."/>
        </authorList>
    </citation>
    <scope>NUCLEOTIDE SEQUENCE</scope>
    <source>
        <strain evidence="1">FW57</strain>
    </source>
</reference>
<name>A0AAD4EY83_9PEZI</name>
<organism evidence="1 2">
    <name type="scientific">Staphylotrichum longicolle</name>
    <dbReference type="NCBI Taxonomy" id="669026"/>
    <lineage>
        <taxon>Eukaryota</taxon>
        <taxon>Fungi</taxon>
        <taxon>Dikarya</taxon>
        <taxon>Ascomycota</taxon>
        <taxon>Pezizomycotina</taxon>
        <taxon>Sordariomycetes</taxon>
        <taxon>Sordariomycetidae</taxon>
        <taxon>Sordariales</taxon>
        <taxon>Chaetomiaceae</taxon>
        <taxon>Staphylotrichum</taxon>
    </lineage>
</organism>
<accession>A0AAD4EY83</accession>
<gene>
    <name evidence="1" type="ORF">NEMBOFW57_006083</name>
</gene>
<dbReference type="Proteomes" id="UP001197093">
    <property type="component" value="Unassembled WGS sequence"/>
</dbReference>
<keyword evidence="2" id="KW-1185">Reference proteome</keyword>
<comment type="caution">
    <text evidence="1">The sequence shown here is derived from an EMBL/GenBank/DDBJ whole genome shotgun (WGS) entry which is preliminary data.</text>
</comment>
<sequence>MRGGEDELLKLEHHRLTRERHQAKEREVLGLTADPDLMAQEEEEMMLLRMRQQHEQEMGMGMGMDVDLDALMADAIAQQEAAEVDALVQGLELESGAQAHQFSDDDEDYDGLLLDFIQQQEQEQEQQG</sequence>
<proteinExistence type="predicted"/>
<dbReference type="EMBL" id="JAHCVI010000002">
    <property type="protein sequence ID" value="KAG7289707.1"/>
    <property type="molecule type" value="Genomic_DNA"/>
</dbReference>